<dbReference type="Gene3D" id="1.10.150.20">
    <property type="entry name" value="5' to 3' exonuclease, C-terminal subdomain"/>
    <property type="match status" value="1"/>
</dbReference>
<dbReference type="GO" id="GO:0009432">
    <property type="term" value="P:SOS response"/>
    <property type="evidence" value="ECO:0007669"/>
    <property type="project" value="UniProtKB-UniRule"/>
</dbReference>
<comment type="similarity">
    <text evidence="6">Belongs to the UvrC family.</text>
</comment>
<proteinExistence type="inferred from homology"/>
<dbReference type="GO" id="GO:0005737">
    <property type="term" value="C:cytoplasm"/>
    <property type="evidence" value="ECO:0007669"/>
    <property type="project" value="UniProtKB-SubCell"/>
</dbReference>
<dbReference type="eggNOG" id="COG0322">
    <property type="taxonomic scope" value="Bacteria"/>
</dbReference>
<dbReference type="InterPro" id="IPR038476">
    <property type="entry name" value="UvrC_RNase_H_dom_sf"/>
</dbReference>
<dbReference type="GO" id="GO:0009380">
    <property type="term" value="C:excinuclease repair complex"/>
    <property type="evidence" value="ECO:0007669"/>
    <property type="project" value="InterPro"/>
</dbReference>
<dbReference type="InterPro" id="IPR004791">
    <property type="entry name" value="UvrC"/>
</dbReference>
<organism evidence="9 10">
    <name type="scientific">Ureaplasma diversum NCTC 246</name>
    <dbReference type="NCBI Taxonomy" id="1188241"/>
    <lineage>
        <taxon>Bacteria</taxon>
        <taxon>Bacillati</taxon>
        <taxon>Mycoplasmatota</taxon>
        <taxon>Mycoplasmoidales</taxon>
        <taxon>Mycoplasmoidaceae</taxon>
        <taxon>Ureaplasma</taxon>
    </lineage>
</organism>
<dbReference type="InterPro" id="IPR010994">
    <property type="entry name" value="RuvA_2-like"/>
</dbReference>
<dbReference type="InterPro" id="IPR035901">
    <property type="entry name" value="GIY-YIG_endonuc_sf"/>
</dbReference>
<dbReference type="Pfam" id="PF22920">
    <property type="entry name" value="UvrC_RNaseH"/>
    <property type="match status" value="1"/>
</dbReference>
<evidence type="ECO:0000256" key="4">
    <source>
        <dbReference type="ARBA" id="ARBA00022881"/>
    </source>
</evidence>
<feature type="domain" description="UvrC family homology region profile" evidence="8">
    <location>
        <begin position="251"/>
        <end position="470"/>
    </location>
</feature>
<evidence type="ECO:0000313" key="9">
    <source>
        <dbReference type="EMBL" id="KEZ22426.1"/>
    </source>
</evidence>
<comment type="subunit">
    <text evidence="6">Interacts with UvrB in an incision complex.</text>
</comment>
<dbReference type="FunFam" id="3.40.1440.10:FF:000001">
    <property type="entry name" value="UvrABC system protein C"/>
    <property type="match status" value="1"/>
</dbReference>
<dbReference type="InterPro" id="IPR001162">
    <property type="entry name" value="UvrC_RNase_H_dom"/>
</dbReference>
<keyword evidence="6" id="KW-0742">SOS response</keyword>
<keyword evidence="1 6" id="KW-0963">Cytoplasm</keyword>
<reference evidence="9 10" key="1">
    <citation type="submission" date="2014-02" db="EMBL/GenBank/DDBJ databases">
        <title>Genome sequence of Ureaplasma diversum strain 246.</title>
        <authorList>
            <person name="Sirand-Pugnet P."/>
            <person name="Breton M."/>
            <person name="Dordet-Frisoni E."/>
            <person name="Baranowski E."/>
            <person name="Barre A."/>
            <person name="Couture C."/>
            <person name="Dupuy V."/>
            <person name="Gaurivaud P."/>
            <person name="Jacob D."/>
            <person name="Lemaitre C."/>
            <person name="Manso-Silvan L."/>
            <person name="Nikolski M."/>
            <person name="Nouvel L.-X."/>
            <person name="Poumarat F."/>
            <person name="Tardy F."/>
            <person name="Thebault P."/>
            <person name="Theil S."/>
            <person name="Citti C."/>
            <person name="Thiaucourt F."/>
            <person name="Blanchard A."/>
        </authorList>
    </citation>
    <scope>NUCLEOTIDE SEQUENCE [LARGE SCALE GENOMIC DNA]</scope>
    <source>
        <strain evidence="9 10">NCTC 246</strain>
    </source>
</reference>
<evidence type="ECO:0000256" key="5">
    <source>
        <dbReference type="ARBA" id="ARBA00023204"/>
    </source>
</evidence>
<dbReference type="Gene3D" id="3.40.1440.10">
    <property type="entry name" value="GIY-YIG endonuclease"/>
    <property type="match status" value="1"/>
</dbReference>
<comment type="function">
    <text evidence="6">The UvrABC repair system catalyzes the recognition and processing of DNA lesions. UvrC both incises the 5' and 3' sides of the lesion. The N-terminal half is responsible for the 3' incision and the C-terminal half is responsible for the 5' incision.</text>
</comment>
<keyword evidence="10" id="KW-1185">Reference proteome</keyword>
<dbReference type="SUPFAM" id="SSF47781">
    <property type="entry name" value="RuvA domain 2-like"/>
    <property type="match status" value="1"/>
</dbReference>
<accession>A0A084EWT4</accession>
<dbReference type="PANTHER" id="PTHR30562">
    <property type="entry name" value="UVRC/OXIDOREDUCTASE"/>
    <property type="match status" value="1"/>
</dbReference>
<keyword evidence="5 6" id="KW-0234">DNA repair</keyword>
<dbReference type="EMBL" id="JFDP01000076">
    <property type="protein sequence ID" value="KEZ22426.1"/>
    <property type="molecule type" value="Genomic_DNA"/>
</dbReference>
<evidence type="ECO:0000259" key="7">
    <source>
        <dbReference type="PROSITE" id="PS50164"/>
    </source>
</evidence>
<dbReference type="RefSeq" id="WP_051749521.1">
    <property type="nucleotide sequence ID" value="NZ_JFDP01000076.1"/>
</dbReference>
<dbReference type="Proteomes" id="UP000028537">
    <property type="component" value="Unassembled WGS sequence"/>
</dbReference>
<dbReference type="HAMAP" id="MF_00203">
    <property type="entry name" value="UvrC"/>
    <property type="match status" value="1"/>
</dbReference>
<dbReference type="InterPro" id="IPR000305">
    <property type="entry name" value="GIY-YIG_endonuc"/>
</dbReference>
<dbReference type="CDD" id="cd10434">
    <property type="entry name" value="GIY-YIG_UvrC_Cho"/>
    <property type="match status" value="1"/>
</dbReference>
<dbReference type="Gene3D" id="3.30.420.340">
    <property type="entry name" value="UvrC, RNAse H endonuclease domain"/>
    <property type="match status" value="1"/>
</dbReference>
<dbReference type="GO" id="GO:0006289">
    <property type="term" value="P:nucleotide-excision repair"/>
    <property type="evidence" value="ECO:0007669"/>
    <property type="project" value="UniProtKB-UniRule"/>
</dbReference>
<feature type="domain" description="GIY-YIG" evidence="7">
    <location>
        <begin position="17"/>
        <end position="94"/>
    </location>
</feature>
<name>A0A084EWT4_9BACT</name>
<dbReference type="SMART" id="SM00465">
    <property type="entry name" value="GIYc"/>
    <property type="match status" value="1"/>
</dbReference>
<evidence type="ECO:0000313" key="10">
    <source>
        <dbReference type="Proteomes" id="UP000028537"/>
    </source>
</evidence>
<evidence type="ECO:0000256" key="6">
    <source>
        <dbReference type="HAMAP-Rule" id="MF_00203"/>
    </source>
</evidence>
<gene>
    <name evidence="6 9" type="primary">uvrC</name>
    <name evidence="9" type="ORF">UDIV_6090</name>
</gene>
<dbReference type="AlphaFoldDB" id="A0A084EWT4"/>
<dbReference type="InterPro" id="IPR047296">
    <property type="entry name" value="GIY-YIG_UvrC_Cho"/>
</dbReference>
<keyword evidence="4 6" id="KW-0267">Excision nuclease</keyword>
<evidence type="ECO:0000256" key="2">
    <source>
        <dbReference type="ARBA" id="ARBA00022763"/>
    </source>
</evidence>
<dbReference type="SUPFAM" id="SSF82771">
    <property type="entry name" value="GIY-YIG endonuclease"/>
    <property type="match status" value="1"/>
</dbReference>
<comment type="subcellular location">
    <subcellularLocation>
        <location evidence="6">Cytoplasm</location>
    </subcellularLocation>
</comment>
<dbReference type="Pfam" id="PF01541">
    <property type="entry name" value="GIY-YIG"/>
    <property type="match status" value="1"/>
</dbReference>
<protein>
    <recommendedName>
        <fullName evidence="6">UvrABC system protein C</fullName>
        <shortName evidence="6">Protein UvrC</shortName>
    </recommendedName>
    <alternativeName>
        <fullName evidence="6">Excinuclease ABC subunit C</fullName>
    </alternativeName>
</protein>
<evidence type="ECO:0000259" key="8">
    <source>
        <dbReference type="PROSITE" id="PS50165"/>
    </source>
</evidence>
<keyword evidence="2 6" id="KW-0227">DNA damage</keyword>
<dbReference type="PANTHER" id="PTHR30562:SF1">
    <property type="entry name" value="UVRABC SYSTEM PROTEIN C"/>
    <property type="match status" value="1"/>
</dbReference>
<comment type="caution">
    <text evidence="9">The sequence shown here is derived from an EMBL/GenBank/DDBJ whole genome shotgun (WGS) entry which is preliminary data.</text>
</comment>
<dbReference type="GO" id="GO:0009381">
    <property type="term" value="F:excinuclease ABC activity"/>
    <property type="evidence" value="ECO:0007669"/>
    <property type="project" value="UniProtKB-UniRule"/>
</dbReference>
<keyword evidence="3 6" id="KW-0228">DNA excision</keyword>
<dbReference type="PROSITE" id="PS50165">
    <property type="entry name" value="UVRC"/>
    <property type="match status" value="1"/>
</dbReference>
<dbReference type="PROSITE" id="PS50164">
    <property type="entry name" value="GIY_YIG"/>
    <property type="match status" value="1"/>
</dbReference>
<sequence length="603" mass="70086">MNNTNQSLINKLKQIPNEPGCYLWKDAYKNIIYVGKAKNLFKRTNSYFIGPKDLKTTKLVQNIDDVEWVIVSNPNEALILENNLIKKHRPKYNILLKDGTNYPYLLLTNKQPIDLVYTHNYDLKKGTYFGPIADLKHSKYEFYQIMCEVFGFRENKNIPPSRCLFNQFNQCFGFCKHNLYNKDYEQLKKRISEVFKGNIDAILKYLEYKELEAVDRLDFENSTKYKQQQKSLSTLFVDGLVQLESNNSFDVIAYYWHNHYVVIIIFNYIEGKLLNKHVATFEIDQQQWYQTLSSYILQYYQTQKVCSQILVLLDQTELDALSVALNAKFKKPKSKQEKAIMQLCIQNAIDHYRVNINAFIQKQTNHAIALASLAKICKVDNLDLIECFDNSNINLQFPVAGMIGYEYGLYNPKLNRKYNLITRTKASDYHFMYEVIKRRYSNVLKNETKLPNLIVVDGGELQVSAATKALEELEIKIPIIGLKKNLKHQTNALVLADLTEIIFDDKKDPLYKFLAKMQDDVHNYAISFFRSKHTKSAFSSLLDQIKGIGSKRKALLLKNYGSVQAILNASDEQLALIIPKSIINDLKDQLQTIYNKKQKIKES</sequence>
<dbReference type="OrthoDB" id="9804933at2"/>
<evidence type="ECO:0000256" key="3">
    <source>
        <dbReference type="ARBA" id="ARBA00022769"/>
    </source>
</evidence>
<dbReference type="NCBIfam" id="TIGR00194">
    <property type="entry name" value="uvrC"/>
    <property type="match status" value="1"/>
</dbReference>
<dbReference type="InterPro" id="IPR050066">
    <property type="entry name" value="UvrABC_protein_C"/>
</dbReference>
<dbReference type="Pfam" id="PF08459">
    <property type="entry name" value="UvrC_RNaseH_dom"/>
    <property type="match status" value="1"/>
</dbReference>
<dbReference type="GO" id="GO:0003677">
    <property type="term" value="F:DNA binding"/>
    <property type="evidence" value="ECO:0007669"/>
    <property type="project" value="UniProtKB-UniRule"/>
</dbReference>
<evidence type="ECO:0000256" key="1">
    <source>
        <dbReference type="ARBA" id="ARBA00022490"/>
    </source>
</evidence>